<evidence type="ECO:0000313" key="2">
    <source>
        <dbReference type="Proteomes" id="UP000423628"/>
    </source>
</evidence>
<dbReference type="Proteomes" id="UP000423628">
    <property type="component" value="Segment"/>
</dbReference>
<protein>
    <submittedName>
        <fullName evidence="1">PB66L</fullName>
    </submittedName>
</protein>
<organismHost>
    <name type="scientific">Phacochoerus aethiopicus</name>
    <name type="common">Warthog</name>
    <dbReference type="NCBI Taxonomy" id="85517"/>
</organismHost>
<name>A0A894KHI1_ASF</name>
<sequence>MKNIFINKVIDDAKKNNKENTLKNYTKVGRFSACHGMVTITIIVVHKGIAYYDYKLYKKDTCSFYI</sequence>
<accession>A0A894KHI1</accession>
<proteinExistence type="predicted"/>
<evidence type="ECO:0000313" key="1">
    <source>
        <dbReference type="EMBL" id="QRW43611.1"/>
    </source>
</evidence>
<gene>
    <name evidence="1" type="ORF">B66L</name>
</gene>
<organism evidence="1 2">
    <name type="scientific">African swine fever virus</name>
    <name type="common">ASFV</name>
    <dbReference type="NCBI Taxonomy" id="10497"/>
    <lineage>
        <taxon>Viruses</taxon>
        <taxon>Varidnaviria</taxon>
        <taxon>Bamfordvirae</taxon>
        <taxon>Nucleocytoviricota</taxon>
        <taxon>Pokkesviricetes</taxon>
        <taxon>Asfuvirales</taxon>
        <taxon>Asfarviridae</taxon>
        <taxon>Asfivirus</taxon>
        <taxon>Asfivirus haemorrhagiae</taxon>
    </lineage>
</organism>
<organismHost>
    <name type="scientific">Sus scrofa</name>
    <name type="common">Pig</name>
    <dbReference type="NCBI Taxonomy" id="9823"/>
</organismHost>
<organismHost>
    <name type="scientific">Ornithodoros</name>
    <name type="common">relapsing fever ticks</name>
    <dbReference type="NCBI Taxonomy" id="6937"/>
</organismHost>
<organismHost>
    <name type="scientific">Phacochoerus africanus</name>
    <name type="common">Warthog</name>
    <dbReference type="NCBI Taxonomy" id="41426"/>
</organismHost>
<organismHost>
    <name type="scientific">Ornithodoros moubata</name>
    <name type="common">Soft tick</name>
    <name type="synonym">Argasid tick</name>
    <dbReference type="NCBI Taxonomy" id="6938"/>
</organismHost>
<reference evidence="1 2" key="1">
    <citation type="submission" date="2019-08" db="EMBL/GenBank/DDBJ databases">
        <authorList>
            <person name="Ndlovu S.S."/>
        </authorList>
    </citation>
    <scope>NUCLEOTIDE SEQUENCE [LARGE SCALE GENOMIC DNA]</scope>
    <source>
        <strain evidence="1">SPEC_57</strain>
    </source>
</reference>
<dbReference type="EMBL" id="MN394630">
    <property type="protein sequence ID" value="QRW43611.1"/>
    <property type="molecule type" value="Genomic_DNA"/>
</dbReference>
<organismHost>
    <name type="scientific">Potamochoerus larvatus</name>
    <name type="common">Bushpig</name>
    <dbReference type="NCBI Taxonomy" id="273792"/>
</organismHost>